<name>A0A380YN36_9BACE</name>
<evidence type="ECO:0000259" key="1">
    <source>
        <dbReference type="Pfam" id="PF04991"/>
    </source>
</evidence>
<proteinExistence type="predicted"/>
<reference evidence="2 3" key="1">
    <citation type="submission" date="2018-06" db="EMBL/GenBank/DDBJ databases">
        <authorList>
            <consortium name="Pathogen Informatics"/>
            <person name="Doyle S."/>
        </authorList>
    </citation>
    <scope>NUCLEOTIDE SEQUENCE [LARGE SCALE GENOMIC DNA]</scope>
    <source>
        <strain evidence="2 3">NCTC11155</strain>
    </source>
</reference>
<accession>A0A380YN36</accession>
<evidence type="ECO:0000313" key="3">
    <source>
        <dbReference type="Proteomes" id="UP000254424"/>
    </source>
</evidence>
<dbReference type="InterPro" id="IPR052942">
    <property type="entry name" value="LPS_cholinephosphotransferase"/>
</dbReference>
<dbReference type="InterPro" id="IPR007074">
    <property type="entry name" value="LicD/FKTN/FKRP_NTP_transf"/>
</dbReference>
<dbReference type="Pfam" id="PF04991">
    <property type="entry name" value="LicD"/>
    <property type="match status" value="1"/>
</dbReference>
<dbReference type="AlphaFoldDB" id="A0A380YN36"/>
<evidence type="ECO:0000313" key="2">
    <source>
        <dbReference type="EMBL" id="SUV29041.1"/>
    </source>
</evidence>
<organism evidence="2 3">
    <name type="scientific">Bacteroides eggerthii</name>
    <dbReference type="NCBI Taxonomy" id="28111"/>
    <lineage>
        <taxon>Bacteria</taxon>
        <taxon>Pseudomonadati</taxon>
        <taxon>Bacteroidota</taxon>
        <taxon>Bacteroidia</taxon>
        <taxon>Bacteroidales</taxon>
        <taxon>Bacteroidaceae</taxon>
        <taxon>Bacteroides</taxon>
    </lineage>
</organism>
<dbReference type="PANTHER" id="PTHR43404:SF1">
    <property type="entry name" value="MNN4P"/>
    <property type="match status" value="1"/>
</dbReference>
<dbReference type="Proteomes" id="UP000254424">
    <property type="component" value="Unassembled WGS sequence"/>
</dbReference>
<sequence length="246" mass="28413">MIAKTIIHSILEIIGIDKIRKERKIKKACALLQDVGGEALQAYYDVASELSIIFVPIFGTLLGIYRNHDFIPYDDDIDMALDIRSLSDNLLISLKKHGFEFSNIFVASDFKGCQLPMKFKGLTCDIYFSYIDVNSQSHIFLPLAITGHDWLFSSNMNLFRAKDVVVPYETSTMAWKFRNKEIKIPLNSVEILKTLYGEDFMTPKKNAHADPNVYQTPLYERNFRSIPIEFCKESNFWEQIIKVGRY</sequence>
<dbReference type="PANTHER" id="PTHR43404">
    <property type="entry name" value="LIPOPOLYSACCHARIDE CHOLINEPHOSPHOTRANSFERASE LICD"/>
    <property type="match status" value="1"/>
</dbReference>
<dbReference type="EMBL" id="UFSX01000001">
    <property type="protein sequence ID" value="SUV29041.1"/>
    <property type="molecule type" value="Genomic_DNA"/>
</dbReference>
<dbReference type="GO" id="GO:0009100">
    <property type="term" value="P:glycoprotein metabolic process"/>
    <property type="evidence" value="ECO:0007669"/>
    <property type="project" value="UniProtKB-ARBA"/>
</dbReference>
<feature type="domain" description="LicD/FKTN/FKRP nucleotidyltransferase" evidence="1">
    <location>
        <begin position="58"/>
        <end position="86"/>
    </location>
</feature>
<dbReference type="STRING" id="483216.BACEGG_02833"/>
<protein>
    <submittedName>
        <fullName evidence="2">LicD family protein</fullName>
    </submittedName>
</protein>
<gene>
    <name evidence="2" type="ORF">NCTC11155_01008</name>
</gene>